<dbReference type="PANTHER" id="PTHR48075:SF5">
    <property type="entry name" value="3-HYDROXYBUTYRYL-COA DEHYDROGENASE"/>
    <property type="match status" value="1"/>
</dbReference>
<evidence type="ECO:0000313" key="4">
    <source>
        <dbReference type="EMBL" id="MFC4540340.1"/>
    </source>
</evidence>
<accession>A0ABD5PIN9</accession>
<dbReference type="FunFam" id="3.40.50.720:FF:000009">
    <property type="entry name" value="Fatty oxidation complex, alpha subunit"/>
    <property type="match status" value="1"/>
</dbReference>
<dbReference type="SUPFAM" id="SSF51735">
    <property type="entry name" value="NAD(P)-binding Rossmann-fold domains"/>
    <property type="match status" value="1"/>
</dbReference>
<evidence type="ECO:0000256" key="1">
    <source>
        <dbReference type="ARBA" id="ARBA00023002"/>
    </source>
</evidence>
<dbReference type="PANTHER" id="PTHR48075">
    <property type="entry name" value="3-HYDROXYACYL-COA DEHYDROGENASE FAMILY PROTEIN"/>
    <property type="match status" value="1"/>
</dbReference>
<keyword evidence="5" id="KW-1185">Reference proteome</keyword>
<feature type="domain" description="3-hydroxyacyl-CoA dehydrogenase C-terminal" evidence="2">
    <location>
        <begin position="301"/>
        <end position="389"/>
    </location>
</feature>
<organism evidence="4 5">
    <name type="scientific">Halosolutus amylolyticus</name>
    <dbReference type="NCBI Taxonomy" id="2932267"/>
    <lineage>
        <taxon>Archaea</taxon>
        <taxon>Methanobacteriati</taxon>
        <taxon>Methanobacteriota</taxon>
        <taxon>Stenosarchaea group</taxon>
        <taxon>Halobacteria</taxon>
        <taxon>Halobacteriales</taxon>
        <taxon>Natrialbaceae</taxon>
        <taxon>Halosolutus</taxon>
    </lineage>
</organism>
<protein>
    <submittedName>
        <fullName evidence="4">3-hydroxyacyl-CoA dehydrogenase NAD-binding domain-containing protein</fullName>
    </submittedName>
</protein>
<dbReference type="InterPro" id="IPR006108">
    <property type="entry name" value="3HC_DH_C"/>
</dbReference>
<feature type="domain" description="3-hydroxyacyl-CoA dehydrogenase NAD binding" evidence="3">
    <location>
        <begin position="8"/>
        <end position="186"/>
    </location>
</feature>
<dbReference type="GO" id="GO:0016491">
    <property type="term" value="F:oxidoreductase activity"/>
    <property type="evidence" value="ECO:0007669"/>
    <property type="project" value="UniProtKB-KW"/>
</dbReference>
<dbReference type="Proteomes" id="UP001595898">
    <property type="component" value="Unassembled WGS sequence"/>
</dbReference>
<feature type="domain" description="3-hydroxyacyl-CoA dehydrogenase C-terminal" evidence="2">
    <location>
        <begin position="189"/>
        <end position="278"/>
    </location>
</feature>
<dbReference type="GO" id="GO:0032787">
    <property type="term" value="P:monocarboxylic acid metabolic process"/>
    <property type="evidence" value="ECO:0007669"/>
    <property type="project" value="UniProtKB-ARBA"/>
</dbReference>
<dbReference type="InterPro" id="IPR008927">
    <property type="entry name" value="6-PGluconate_DH-like_C_sf"/>
</dbReference>
<reference evidence="4 5" key="1">
    <citation type="journal article" date="2019" name="Int. J. Syst. Evol. Microbiol.">
        <title>The Global Catalogue of Microorganisms (GCM) 10K type strain sequencing project: providing services to taxonomists for standard genome sequencing and annotation.</title>
        <authorList>
            <consortium name="The Broad Institute Genomics Platform"/>
            <consortium name="The Broad Institute Genome Sequencing Center for Infectious Disease"/>
            <person name="Wu L."/>
            <person name="Ma J."/>
        </authorList>
    </citation>
    <scope>NUCLEOTIDE SEQUENCE [LARGE SCALE GENOMIC DNA]</scope>
    <source>
        <strain evidence="4 5">WLHS5</strain>
    </source>
</reference>
<dbReference type="Pfam" id="PF00725">
    <property type="entry name" value="3HCDH"/>
    <property type="match status" value="2"/>
</dbReference>
<name>A0ABD5PIN9_9EURY</name>
<dbReference type="SUPFAM" id="SSF48179">
    <property type="entry name" value="6-phosphogluconate dehydrogenase C-terminal domain-like"/>
    <property type="match status" value="2"/>
</dbReference>
<dbReference type="Pfam" id="PF02737">
    <property type="entry name" value="3HCDH_N"/>
    <property type="match status" value="1"/>
</dbReference>
<sequence>MTVESIQNVTVIGAGTMGHGIAEITAMAGYSVTLQDVDSDALAEGYRRIEWSLDKLAENGVIESVDTVAGRIDTETETASAVKNADVVIEAVSEDLELKRTIFEDIDGHASTDAILASNTSSLSVSKIASEISRPERAVGLHFFNPPVKMDLVEVIYGAKTSDQTVDRALSFVNSLDKKPIEVQKDVFGFVVNNILHGFIDEPAWMVSRGEATIPEADAAMVHCRNYPMGPFELADLSGIDIAYDVRQAGDIPIPPVMQERVDAGEYGRKAGVGYYDYENGDGPMYEQGDGVTFDTLHVEACMANKAAELLEQDVTTVEDIDTGMQLGAGFPVGICERADEIGLGTIVQKLSTFHEKYGESRYEPAEYLVQLVEEGHAGVAAGAGFYEYDTE</sequence>
<evidence type="ECO:0000259" key="3">
    <source>
        <dbReference type="Pfam" id="PF02737"/>
    </source>
</evidence>
<dbReference type="InterPro" id="IPR013328">
    <property type="entry name" value="6PGD_dom2"/>
</dbReference>
<dbReference type="Gene3D" id="1.10.1040.10">
    <property type="entry name" value="N-(1-d-carboxylethyl)-l-norvaline Dehydrogenase, domain 2"/>
    <property type="match status" value="2"/>
</dbReference>
<gene>
    <name evidence="4" type="ORF">ACFO5R_00095</name>
</gene>
<dbReference type="InterPro" id="IPR006176">
    <property type="entry name" value="3-OHacyl-CoA_DH_NAD-bd"/>
</dbReference>
<evidence type="ECO:0000259" key="2">
    <source>
        <dbReference type="Pfam" id="PF00725"/>
    </source>
</evidence>
<keyword evidence="1" id="KW-0560">Oxidoreductase</keyword>
<dbReference type="InterPro" id="IPR036291">
    <property type="entry name" value="NAD(P)-bd_dom_sf"/>
</dbReference>
<proteinExistence type="predicted"/>
<dbReference type="AlphaFoldDB" id="A0ABD5PIN9"/>
<dbReference type="Gene3D" id="3.40.50.720">
    <property type="entry name" value="NAD(P)-binding Rossmann-like Domain"/>
    <property type="match status" value="1"/>
</dbReference>
<evidence type="ECO:0000313" key="5">
    <source>
        <dbReference type="Proteomes" id="UP001595898"/>
    </source>
</evidence>
<comment type="caution">
    <text evidence="4">The sequence shown here is derived from an EMBL/GenBank/DDBJ whole genome shotgun (WGS) entry which is preliminary data.</text>
</comment>
<dbReference type="RefSeq" id="WP_250142386.1">
    <property type="nucleotide sequence ID" value="NZ_JALIQP010000007.1"/>
</dbReference>
<dbReference type="EMBL" id="JBHSFA010000001">
    <property type="protein sequence ID" value="MFC4540340.1"/>
    <property type="molecule type" value="Genomic_DNA"/>
</dbReference>